<dbReference type="Gene3D" id="3.40.50.300">
    <property type="entry name" value="P-loop containing nucleotide triphosphate hydrolases"/>
    <property type="match status" value="1"/>
</dbReference>
<evidence type="ECO:0000256" key="3">
    <source>
        <dbReference type="ARBA" id="ARBA00022540"/>
    </source>
</evidence>
<dbReference type="Gene3D" id="3.40.50.10050">
    <property type="entry name" value="Translation initiation factor IF- 2, domain 3"/>
    <property type="match status" value="1"/>
</dbReference>
<keyword evidence="3 8" id="KW-0396">Initiation factor</keyword>
<dbReference type="PANTHER" id="PTHR43381">
    <property type="entry name" value="TRANSLATION INITIATION FACTOR IF-2-RELATED"/>
    <property type="match status" value="1"/>
</dbReference>
<evidence type="ECO:0000313" key="10">
    <source>
        <dbReference type="EMBL" id="OGF73613.1"/>
    </source>
</evidence>
<keyword evidence="5 8" id="KW-0648">Protein biosynthesis</keyword>
<evidence type="ECO:0000313" key="11">
    <source>
        <dbReference type="Proteomes" id="UP000178406"/>
    </source>
</evidence>
<evidence type="ECO:0000256" key="1">
    <source>
        <dbReference type="ARBA" id="ARBA00007733"/>
    </source>
</evidence>
<dbReference type="GO" id="GO:0005737">
    <property type="term" value="C:cytoplasm"/>
    <property type="evidence" value="ECO:0007669"/>
    <property type="project" value="UniProtKB-UniRule"/>
</dbReference>
<dbReference type="CDD" id="cd01887">
    <property type="entry name" value="IF2_eIF5B"/>
    <property type="match status" value="1"/>
</dbReference>
<dbReference type="SUPFAM" id="SSF52156">
    <property type="entry name" value="Initiation factor IF2/eIF5b, domain 3"/>
    <property type="match status" value="1"/>
</dbReference>
<dbReference type="Pfam" id="PF00009">
    <property type="entry name" value="GTP_EFTU"/>
    <property type="match status" value="1"/>
</dbReference>
<dbReference type="InterPro" id="IPR053905">
    <property type="entry name" value="EF-G-like_DII"/>
</dbReference>
<proteinExistence type="inferred from homology"/>
<dbReference type="EMBL" id="MFHQ01000039">
    <property type="protein sequence ID" value="OGF73613.1"/>
    <property type="molecule type" value="Genomic_DNA"/>
</dbReference>
<dbReference type="InterPro" id="IPR015760">
    <property type="entry name" value="TIF_IF2"/>
</dbReference>
<evidence type="ECO:0000256" key="7">
    <source>
        <dbReference type="NCBIfam" id="TIGR00487"/>
    </source>
</evidence>
<evidence type="ECO:0000259" key="9">
    <source>
        <dbReference type="PROSITE" id="PS51722"/>
    </source>
</evidence>
<dbReference type="GO" id="GO:0003743">
    <property type="term" value="F:translation initiation factor activity"/>
    <property type="evidence" value="ECO:0007669"/>
    <property type="project" value="UniProtKB-UniRule"/>
</dbReference>
<comment type="function">
    <text evidence="8">One of the essential components for the initiation of protein synthesis. Protects formylmethionyl-tRNA from spontaneous hydrolysis and promotes its binding to the 30S ribosomal subunits. Also involved in the hydrolysis of GTP during the formation of the 70S ribosomal complex.</text>
</comment>
<dbReference type="FunFam" id="3.40.50.300:FF:000019">
    <property type="entry name" value="Translation initiation factor IF-2"/>
    <property type="match status" value="1"/>
</dbReference>
<sequence length="514" mass="55351">MVARKEQTTKKDSAVPRPSIVVVMGHIDHGKTTLLDTIRKSNIASREVGGITQHIGAYIVAHGDKRITFIDTPGHEAFVQMRSRGTVVADTAVLVVAADDGVRPQTKEALGAIAAAKIPYCVAINKIDKPNADPERAKNDLAADGVFLEGRGGTIPYAEISAKKNIGIDGLLEIILLLAELEELRYDPLALASGAVIESHRDPKRGVTAMLLVRNGVLYKNDLVVAGMSFAKGRILENFKGESADAIRASEPAVVVGFDELPEVGSEFVAFRDQKEALVYRAAALLHKSAQTSVETGSGQIQSEEERKRVVVSVIFKTDTEGSGEALVHETEKIQGDGFMINILRAASGDVSVDDITLAASAKNAVVIAFGVGYKQGVRELAEKRNIVQTQCTIIYDVTDFLKKHIEELLPAEVKRTAVGKAKVLKIFKEEEKKQIVGGKVLEGTAKKGLRFSLVRKDIVIGDGKTENIQQRTIAVSEVGAGEEFGALISASTPVAPGDILHFFEEETTKRILS</sequence>
<accession>A0A1F5WDD6</accession>
<dbReference type="InterPro" id="IPR000795">
    <property type="entry name" value="T_Tr_GTP-bd_dom"/>
</dbReference>
<dbReference type="InterPro" id="IPR036925">
    <property type="entry name" value="TIF_IF2_dom3_sf"/>
</dbReference>
<dbReference type="InterPro" id="IPR027417">
    <property type="entry name" value="P-loop_NTPase"/>
</dbReference>
<dbReference type="SUPFAM" id="SSF52540">
    <property type="entry name" value="P-loop containing nucleoside triphosphate hydrolases"/>
    <property type="match status" value="1"/>
</dbReference>
<name>A0A1F5WDD6_9BACT</name>
<dbReference type="STRING" id="1798338.A3J56_00515"/>
<feature type="domain" description="Tr-type G" evidence="9">
    <location>
        <begin position="16"/>
        <end position="185"/>
    </location>
</feature>
<keyword evidence="6" id="KW-0342">GTP-binding</keyword>
<dbReference type="InterPro" id="IPR023115">
    <property type="entry name" value="TIF_IF2_dom3"/>
</dbReference>
<dbReference type="FunFam" id="3.40.50.10050:FF:000001">
    <property type="entry name" value="Translation initiation factor IF-2"/>
    <property type="match status" value="1"/>
</dbReference>
<comment type="caution">
    <text evidence="10">The sequence shown here is derived from an EMBL/GenBank/DDBJ whole genome shotgun (WGS) entry which is preliminary data.</text>
</comment>
<dbReference type="PANTHER" id="PTHR43381:SF5">
    <property type="entry name" value="TR-TYPE G DOMAIN-CONTAINING PROTEIN"/>
    <property type="match status" value="1"/>
</dbReference>
<dbReference type="Pfam" id="PF11987">
    <property type="entry name" value="IF-2"/>
    <property type="match status" value="1"/>
</dbReference>
<dbReference type="Pfam" id="PF22042">
    <property type="entry name" value="EF-G_D2"/>
    <property type="match status" value="1"/>
</dbReference>
<evidence type="ECO:0000256" key="4">
    <source>
        <dbReference type="ARBA" id="ARBA00022741"/>
    </source>
</evidence>
<dbReference type="SUPFAM" id="SSF50447">
    <property type="entry name" value="Translation proteins"/>
    <property type="match status" value="2"/>
</dbReference>
<dbReference type="GO" id="GO:0003924">
    <property type="term" value="F:GTPase activity"/>
    <property type="evidence" value="ECO:0007669"/>
    <property type="project" value="InterPro"/>
</dbReference>
<dbReference type="PROSITE" id="PS51722">
    <property type="entry name" value="G_TR_2"/>
    <property type="match status" value="1"/>
</dbReference>
<dbReference type="Gene3D" id="2.40.30.10">
    <property type="entry name" value="Translation factors"/>
    <property type="match status" value="2"/>
</dbReference>
<evidence type="ECO:0000256" key="8">
    <source>
        <dbReference type="RuleBase" id="RU000644"/>
    </source>
</evidence>
<organism evidence="10 11">
    <name type="scientific">Candidatus Giovannonibacteria bacterium RIFCSPHIGHO2_02_FULL_46_20</name>
    <dbReference type="NCBI Taxonomy" id="1798338"/>
    <lineage>
        <taxon>Bacteria</taxon>
        <taxon>Candidatus Giovannoniibacteriota</taxon>
    </lineage>
</organism>
<protein>
    <recommendedName>
        <fullName evidence="2 7">Translation initiation factor IF-2</fullName>
    </recommendedName>
</protein>
<gene>
    <name evidence="10" type="ORF">A3J56_00515</name>
</gene>
<dbReference type="InterPro" id="IPR009000">
    <property type="entry name" value="Transl_B-barrel_sf"/>
</dbReference>
<dbReference type="Proteomes" id="UP000178406">
    <property type="component" value="Unassembled WGS sequence"/>
</dbReference>
<evidence type="ECO:0000256" key="2">
    <source>
        <dbReference type="ARBA" id="ARBA00020675"/>
    </source>
</evidence>
<comment type="similarity">
    <text evidence="1 8">Belongs to the TRAFAC class translation factor GTPase superfamily. Classic translation factor GTPase family. IF-2 subfamily.</text>
</comment>
<dbReference type="NCBIfam" id="TIGR00487">
    <property type="entry name" value="IF-2"/>
    <property type="match status" value="1"/>
</dbReference>
<dbReference type="InterPro" id="IPR000178">
    <property type="entry name" value="TF_IF2_bacterial-like"/>
</dbReference>
<dbReference type="NCBIfam" id="TIGR00231">
    <property type="entry name" value="small_GTP"/>
    <property type="match status" value="1"/>
</dbReference>
<dbReference type="AlphaFoldDB" id="A0A1F5WDD6"/>
<keyword evidence="4" id="KW-0547">Nucleotide-binding</keyword>
<evidence type="ECO:0000256" key="6">
    <source>
        <dbReference type="ARBA" id="ARBA00023134"/>
    </source>
</evidence>
<reference evidence="10 11" key="1">
    <citation type="journal article" date="2016" name="Nat. Commun.">
        <title>Thousands of microbial genomes shed light on interconnected biogeochemical processes in an aquifer system.</title>
        <authorList>
            <person name="Anantharaman K."/>
            <person name="Brown C.T."/>
            <person name="Hug L.A."/>
            <person name="Sharon I."/>
            <person name="Castelle C.J."/>
            <person name="Probst A.J."/>
            <person name="Thomas B.C."/>
            <person name="Singh A."/>
            <person name="Wilkins M.J."/>
            <person name="Karaoz U."/>
            <person name="Brodie E.L."/>
            <person name="Williams K.H."/>
            <person name="Hubbard S.S."/>
            <person name="Banfield J.F."/>
        </authorList>
    </citation>
    <scope>NUCLEOTIDE SEQUENCE [LARGE SCALE GENOMIC DNA]</scope>
</reference>
<evidence type="ECO:0000256" key="5">
    <source>
        <dbReference type="ARBA" id="ARBA00022917"/>
    </source>
</evidence>
<dbReference type="GO" id="GO:0005525">
    <property type="term" value="F:GTP binding"/>
    <property type="evidence" value="ECO:0007669"/>
    <property type="project" value="UniProtKB-KW"/>
</dbReference>
<dbReference type="InterPro" id="IPR005225">
    <property type="entry name" value="Small_GTP-bd"/>
</dbReference>